<dbReference type="Proteomes" id="UP001499938">
    <property type="component" value="Unassembled WGS sequence"/>
</dbReference>
<dbReference type="EMBL" id="BAAAPO010000052">
    <property type="protein sequence ID" value="GAA1806403.1"/>
    <property type="molecule type" value="Genomic_DNA"/>
</dbReference>
<accession>A0ABP4YB96</accession>
<evidence type="ECO:0008006" key="3">
    <source>
        <dbReference type="Google" id="ProtNLM"/>
    </source>
</evidence>
<organism evidence="1 2">
    <name type="scientific">Nostocoides veronense</name>
    <dbReference type="NCBI Taxonomy" id="330836"/>
    <lineage>
        <taxon>Bacteria</taxon>
        <taxon>Bacillati</taxon>
        <taxon>Actinomycetota</taxon>
        <taxon>Actinomycetes</taxon>
        <taxon>Micrococcales</taxon>
        <taxon>Intrasporangiaceae</taxon>
        <taxon>Nostocoides</taxon>
    </lineage>
</organism>
<dbReference type="InterPro" id="IPR032025">
    <property type="entry name" value="DUF5063"/>
</dbReference>
<protein>
    <recommendedName>
        <fullName evidence="3">DUF5063 domain-containing protein</fullName>
    </recommendedName>
</protein>
<sequence length="199" mass="21285">MPDDSNATPADARPGGDADLAHLAALTAQEARQFTEAITQIATGATPEAALAVSLLATAQILSTGARLGAIQDVVLQHRYEPDDGDDTDLAALRAAIANVFEGLDEYADLVDPITSTELTTGSLSSDFAIIVAALDHGLKHYDKGRPVEALWWWQFSYLSDWGERAAMALRVLHGLLAHIRLDADEDLVAEAEFDALHP</sequence>
<name>A0ABP4YB96_9MICO</name>
<dbReference type="InterPro" id="IPR038312">
    <property type="entry name" value="DUF5063_sf"/>
</dbReference>
<comment type="caution">
    <text evidence="1">The sequence shown here is derived from an EMBL/GenBank/DDBJ whole genome shotgun (WGS) entry which is preliminary data.</text>
</comment>
<dbReference type="RefSeq" id="WP_344087943.1">
    <property type="nucleotide sequence ID" value="NZ_BAAAPO010000052.1"/>
</dbReference>
<dbReference type="Gene3D" id="1.20.120.1550">
    <property type="entry name" value="Protein of unknown function DUF5063"/>
    <property type="match status" value="1"/>
</dbReference>
<dbReference type="Pfam" id="PF16702">
    <property type="entry name" value="DUF5063"/>
    <property type="match status" value="1"/>
</dbReference>
<evidence type="ECO:0000313" key="1">
    <source>
        <dbReference type="EMBL" id="GAA1806403.1"/>
    </source>
</evidence>
<proteinExistence type="predicted"/>
<gene>
    <name evidence="1" type="ORF">GCM10009811_32420</name>
</gene>
<evidence type="ECO:0000313" key="2">
    <source>
        <dbReference type="Proteomes" id="UP001499938"/>
    </source>
</evidence>
<keyword evidence="2" id="KW-1185">Reference proteome</keyword>
<reference evidence="2" key="1">
    <citation type="journal article" date="2019" name="Int. J. Syst. Evol. Microbiol.">
        <title>The Global Catalogue of Microorganisms (GCM) 10K type strain sequencing project: providing services to taxonomists for standard genome sequencing and annotation.</title>
        <authorList>
            <consortium name="The Broad Institute Genomics Platform"/>
            <consortium name="The Broad Institute Genome Sequencing Center for Infectious Disease"/>
            <person name="Wu L."/>
            <person name="Ma J."/>
        </authorList>
    </citation>
    <scope>NUCLEOTIDE SEQUENCE [LARGE SCALE GENOMIC DNA]</scope>
    <source>
        <strain evidence="2">JCM 15592</strain>
    </source>
</reference>